<evidence type="ECO:0000259" key="1">
    <source>
        <dbReference type="PROSITE" id="PS51736"/>
    </source>
</evidence>
<dbReference type="SUPFAM" id="SSF53041">
    <property type="entry name" value="Resolvase-like"/>
    <property type="match status" value="1"/>
</dbReference>
<dbReference type="InterPro" id="IPR006119">
    <property type="entry name" value="Resolv_N"/>
</dbReference>
<evidence type="ECO:0000313" key="2">
    <source>
        <dbReference type="EMBL" id="STX29821.1"/>
    </source>
</evidence>
<dbReference type="AlphaFoldDB" id="A0A378I574"/>
<dbReference type="GO" id="GO:0003677">
    <property type="term" value="F:DNA binding"/>
    <property type="evidence" value="ECO:0007669"/>
    <property type="project" value="InterPro"/>
</dbReference>
<gene>
    <name evidence="2" type="primary">pin_1</name>
    <name evidence="2" type="ORF">NCTC13315_02376</name>
</gene>
<dbReference type="InterPro" id="IPR036162">
    <property type="entry name" value="Resolvase-like_N_sf"/>
</dbReference>
<dbReference type="EMBL" id="UGNV01000001">
    <property type="protein sequence ID" value="STX29821.1"/>
    <property type="molecule type" value="Genomic_DNA"/>
</dbReference>
<dbReference type="Proteomes" id="UP000254968">
    <property type="component" value="Unassembled WGS sequence"/>
</dbReference>
<dbReference type="Gene3D" id="3.40.50.1390">
    <property type="entry name" value="Resolvase, N-terminal catalytic domain"/>
    <property type="match status" value="1"/>
</dbReference>
<dbReference type="RefSeq" id="WP_242604190.1">
    <property type="nucleotide sequence ID" value="NZ_CAAAHO010000002.1"/>
</dbReference>
<evidence type="ECO:0000313" key="3">
    <source>
        <dbReference type="Proteomes" id="UP000254968"/>
    </source>
</evidence>
<feature type="domain" description="Resolvase/invertase-type recombinase catalytic" evidence="1">
    <location>
        <begin position="1"/>
        <end position="44"/>
    </location>
</feature>
<dbReference type="PROSITE" id="PS51736">
    <property type="entry name" value="RECOMBINASES_3"/>
    <property type="match status" value="1"/>
</dbReference>
<dbReference type="Pfam" id="PF00239">
    <property type="entry name" value="Resolvase"/>
    <property type="match status" value="1"/>
</dbReference>
<protein>
    <submittedName>
        <fullName evidence="2">Site-specific DNA recombinase e14 prophage</fullName>
    </submittedName>
</protein>
<organism evidence="2 3">
    <name type="scientific">Legionella beliardensis</name>
    <dbReference type="NCBI Taxonomy" id="91822"/>
    <lineage>
        <taxon>Bacteria</taxon>
        <taxon>Pseudomonadati</taxon>
        <taxon>Pseudomonadota</taxon>
        <taxon>Gammaproteobacteria</taxon>
        <taxon>Legionellales</taxon>
        <taxon>Legionellaceae</taxon>
        <taxon>Legionella</taxon>
    </lineage>
</organism>
<proteinExistence type="predicted"/>
<reference evidence="2 3" key="1">
    <citation type="submission" date="2018-06" db="EMBL/GenBank/DDBJ databases">
        <authorList>
            <consortium name="Pathogen Informatics"/>
            <person name="Doyle S."/>
        </authorList>
    </citation>
    <scope>NUCLEOTIDE SEQUENCE [LARGE SCALE GENOMIC DNA]</scope>
    <source>
        <strain evidence="2 3">NCTC13315</strain>
    </source>
</reference>
<name>A0A378I574_9GAMM</name>
<accession>A0A378I574</accession>
<keyword evidence="3" id="KW-1185">Reference proteome</keyword>
<sequence length="44" mass="4932">MKFGYARVSPNDQSLDIQIQKLKDAGCDEIFSEKVSGAKMIVRN</sequence>
<dbReference type="GO" id="GO:0000150">
    <property type="term" value="F:DNA strand exchange activity"/>
    <property type="evidence" value="ECO:0007669"/>
    <property type="project" value="InterPro"/>
</dbReference>